<evidence type="ECO:0000313" key="3">
    <source>
        <dbReference type="EMBL" id="MEJ5945947.1"/>
    </source>
</evidence>
<dbReference type="InterPro" id="IPR008972">
    <property type="entry name" value="Cupredoxin"/>
</dbReference>
<feature type="chain" id="PRO_5045884634" description="Copper binding plastocyanin/azurin family protein" evidence="2">
    <location>
        <begin position="29"/>
        <end position="185"/>
    </location>
</feature>
<feature type="signal peptide" evidence="2">
    <location>
        <begin position="1"/>
        <end position="28"/>
    </location>
</feature>
<evidence type="ECO:0000313" key="4">
    <source>
        <dbReference type="Proteomes" id="UP001387100"/>
    </source>
</evidence>
<feature type="compositionally biased region" description="Low complexity" evidence="1">
    <location>
        <begin position="45"/>
        <end position="95"/>
    </location>
</feature>
<proteinExistence type="predicted"/>
<evidence type="ECO:0000256" key="1">
    <source>
        <dbReference type="SAM" id="MobiDB-lite"/>
    </source>
</evidence>
<gene>
    <name evidence="3" type="ORF">WDZ17_11665</name>
</gene>
<dbReference type="RefSeq" id="WP_339575331.1">
    <property type="nucleotide sequence ID" value="NZ_JBBIAA010000013.1"/>
</dbReference>
<comment type="caution">
    <text evidence="3">The sequence shown here is derived from an EMBL/GenBank/DDBJ whole genome shotgun (WGS) entry which is preliminary data.</text>
</comment>
<protein>
    <recommendedName>
        <fullName evidence="5">Copper binding plastocyanin/azurin family protein</fullName>
    </recommendedName>
</protein>
<feature type="region of interest" description="Disordered" evidence="1">
    <location>
        <begin position="33"/>
        <end position="101"/>
    </location>
</feature>
<dbReference type="Proteomes" id="UP001387100">
    <property type="component" value="Unassembled WGS sequence"/>
</dbReference>
<keyword evidence="4" id="KW-1185">Reference proteome</keyword>
<dbReference type="SUPFAM" id="SSF49503">
    <property type="entry name" value="Cupredoxins"/>
    <property type="match status" value="1"/>
</dbReference>
<dbReference type="EMBL" id="JBBIAA010000013">
    <property type="protein sequence ID" value="MEJ5945947.1"/>
    <property type="molecule type" value="Genomic_DNA"/>
</dbReference>
<evidence type="ECO:0000256" key="2">
    <source>
        <dbReference type="SAM" id="SignalP"/>
    </source>
</evidence>
<reference evidence="3 4" key="1">
    <citation type="journal article" date="2017" name="Int. J. Syst. Evol. Microbiol.">
        <title>Pseudokineococcus basanitobsidens sp. nov., isolated from volcanic rock.</title>
        <authorList>
            <person name="Lee D.W."/>
            <person name="Park M.Y."/>
            <person name="Kim J.J."/>
            <person name="Kim B.S."/>
        </authorList>
    </citation>
    <scope>NUCLEOTIDE SEQUENCE [LARGE SCALE GENOMIC DNA]</scope>
    <source>
        <strain evidence="3 4">DSM 103726</strain>
    </source>
</reference>
<evidence type="ECO:0008006" key="5">
    <source>
        <dbReference type="Google" id="ProtNLM"/>
    </source>
</evidence>
<dbReference type="PROSITE" id="PS51257">
    <property type="entry name" value="PROKAR_LIPOPROTEIN"/>
    <property type="match status" value="1"/>
</dbReference>
<keyword evidence="2" id="KW-0732">Signal</keyword>
<organism evidence="3 4">
    <name type="scientific">Pseudokineococcus basanitobsidens</name>
    <dbReference type="NCBI Taxonomy" id="1926649"/>
    <lineage>
        <taxon>Bacteria</taxon>
        <taxon>Bacillati</taxon>
        <taxon>Actinomycetota</taxon>
        <taxon>Actinomycetes</taxon>
        <taxon>Kineosporiales</taxon>
        <taxon>Kineosporiaceae</taxon>
        <taxon>Pseudokineococcus</taxon>
    </lineage>
</organism>
<dbReference type="Gene3D" id="2.60.40.420">
    <property type="entry name" value="Cupredoxins - blue copper proteins"/>
    <property type="match status" value="1"/>
</dbReference>
<accession>A0ABU8RLJ3</accession>
<sequence length="185" mass="19012">MRLTTRTATQVPRSRVAATAATALLVLAVAGCGGQDQERPESADSPTPLETSLSPLTTSSPSSAASAMPPASTAPPSATASSSGTASSSTELTASVGTPDDPDAYVISLVDADGEEVTELPAGDYTIAVDDRSTIHNVHLTGEGVEETTTVPEVVMTTWEVTLEPGDYTYRCDPHPNMVGNFTVT</sequence>
<name>A0ABU8RLJ3_9ACTN</name>